<keyword evidence="5" id="KW-0677">Repeat</keyword>
<dbReference type="SUPFAM" id="SSF103506">
    <property type="entry name" value="Mitochondrial carrier"/>
    <property type="match status" value="1"/>
</dbReference>
<comment type="similarity">
    <text evidence="2 9">Belongs to the mitochondrial carrier (TC 2.A.29) family.</text>
</comment>
<evidence type="ECO:0000256" key="7">
    <source>
        <dbReference type="ARBA" id="ARBA00023136"/>
    </source>
</evidence>
<evidence type="ECO:0000256" key="6">
    <source>
        <dbReference type="ARBA" id="ARBA00022989"/>
    </source>
</evidence>
<dbReference type="InterPro" id="IPR018108">
    <property type="entry name" value="MCP_transmembrane"/>
</dbReference>
<evidence type="ECO:0000313" key="11">
    <source>
        <dbReference type="Proteomes" id="UP001372338"/>
    </source>
</evidence>
<keyword evidence="6" id="KW-1133">Transmembrane helix</keyword>
<dbReference type="Gene3D" id="1.50.40.10">
    <property type="entry name" value="Mitochondrial carrier domain"/>
    <property type="match status" value="1"/>
</dbReference>
<gene>
    <name evidence="10" type="ORF">RIF29_20969</name>
</gene>
<accession>A0AAN9F6H5</accession>
<dbReference type="EMBL" id="JAYWIO010000004">
    <property type="protein sequence ID" value="KAK7268273.1"/>
    <property type="molecule type" value="Genomic_DNA"/>
</dbReference>
<comment type="caution">
    <text evidence="10">The sequence shown here is derived from an EMBL/GenBank/DDBJ whole genome shotgun (WGS) entry which is preliminary data.</text>
</comment>
<comment type="subcellular location">
    <subcellularLocation>
        <location evidence="1">Membrane</location>
        <topology evidence="1">Multi-pass membrane protein</topology>
    </subcellularLocation>
</comment>
<dbReference type="Proteomes" id="UP001372338">
    <property type="component" value="Unassembled WGS sequence"/>
</dbReference>
<organism evidence="10 11">
    <name type="scientific">Crotalaria pallida</name>
    <name type="common">Smooth rattlebox</name>
    <name type="synonym">Crotalaria striata</name>
    <dbReference type="NCBI Taxonomy" id="3830"/>
    <lineage>
        <taxon>Eukaryota</taxon>
        <taxon>Viridiplantae</taxon>
        <taxon>Streptophyta</taxon>
        <taxon>Embryophyta</taxon>
        <taxon>Tracheophyta</taxon>
        <taxon>Spermatophyta</taxon>
        <taxon>Magnoliopsida</taxon>
        <taxon>eudicotyledons</taxon>
        <taxon>Gunneridae</taxon>
        <taxon>Pentapetalae</taxon>
        <taxon>rosids</taxon>
        <taxon>fabids</taxon>
        <taxon>Fabales</taxon>
        <taxon>Fabaceae</taxon>
        <taxon>Papilionoideae</taxon>
        <taxon>50 kb inversion clade</taxon>
        <taxon>genistoids sensu lato</taxon>
        <taxon>core genistoids</taxon>
        <taxon>Crotalarieae</taxon>
        <taxon>Crotalaria</taxon>
    </lineage>
</organism>
<dbReference type="PANTHER" id="PTHR45667">
    <property type="entry name" value="S-ADENOSYLMETHIONINE MITOCHONDRIAL CARRIER PROTEIN"/>
    <property type="match status" value="1"/>
</dbReference>
<dbReference type="InterPro" id="IPR023395">
    <property type="entry name" value="MCP_dom_sf"/>
</dbReference>
<feature type="repeat" description="Solcar" evidence="8">
    <location>
        <begin position="40"/>
        <end position="100"/>
    </location>
</feature>
<evidence type="ECO:0000256" key="4">
    <source>
        <dbReference type="ARBA" id="ARBA00022692"/>
    </source>
</evidence>
<sequence length="100" mass="10709">MELSIGTPPQKIYVKIASAIFVVVYEPTKQKLLKFFPEHFSAVAHFAAGAIGGAVSSLIRVPTEVVKQRMQTGQFRSAPAAVSLIIANEGFKGLYAVCVA</sequence>
<dbReference type="AlphaFoldDB" id="A0AAN9F6H5"/>
<keyword evidence="11" id="KW-1185">Reference proteome</keyword>
<dbReference type="Pfam" id="PF00153">
    <property type="entry name" value="Mito_carr"/>
    <property type="match status" value="1"/>
</dbReference>
<dbReference type="GO" id="GO:0016020">
    <property type="term" value="C:membrane"/>
    <property type="evidence" value="ECO:0007669"/>
    <property type="project" value="UniProtKB-SubCell"/>
</dbReference>
<protein>
    <submittedName>
        <fullName evidence="10">Uncharacterized protein</fullName>
    </submittedName>
</protein>
<dbReference type="PROSITE" id="PS50920">
    <property type="entry name" value="SOLCAR"/>
    <property type="match status" value="1"/>
</dbReference>
<evidence type="ECO:0000256" key="5">
    <source>
        <dbReference type="ARBA" id="ARBA00022737"/>
    </source>
</evidence>
<keyword evidence="4 8" id="KW-0812">Transmembrane</keyword>
<reference evidence="10 11" key="1">
    <citation type="submission" date="2024-01" db="EMBL/GenBank/DDBJ databases">
        <title>The genomes of 5 underutilized Papilionoideae crops provide insights into root nodulation and disease resistanc.</title>
        <authorList>
            <person name="Yuan L."/>
        </authorList>
    </citation>
    <scope>NUCLEOTIDE SEQUENCE [LARGE SCALE GENOMIC DNA]</scope>
    <source>
        <strain evidence="10">ZHUSHIDOU_FW_LH</strain>
        <tissue evidence="10">Leaf</tissue>
    </source>
</reference>
<evidence type="ECO:0000313" key="10">
    <source>
        <dbReference type="EMBL" id="KAK7268273.1"/>
    </source>
</evidence>
<evidence type="ECO:0000256" key="3">
    <source>
        <dbReference type="ARBA" id="ARBA00022448"/>
    </source>
</evidence>
<evidence type="ECO:0000256" key="9">
    <source>
        <dbReference type="RuleBase" id="RU000488"/>
    </source>
</evidence>
<name>A0AAN9F6H5_CROPI</name>
<evidence type="ECO:0000256" key="8">
    <source>
        <dbReference type="PROSITE-ProRule" id="PRU00282"/>
    </source>
</evidence>
<keyword evidence="7 8" id="KW-0472">Membrane</keyword>
<evidence type="ECO:0000256" key="2">
    <source>
        <dbReference type="ARBA" id="ARBA00006375"/>
    </source>
</evidence>
<proteinExistence type="inferred from homology"/>
<evidence type="ECO:0000256" key="1">
    <source>
        <dbReference type="ARBA" id="ARBA00004141"/>
    </source>
</evidence>
<keyword evidence="3 9" id="KW-0813">Transport</keyword>